<dbReference type="Gene3D" id="3.30.1360.20">
    <property type="entry name" value="Transcriptional coactivator/pterin dehydratase"/>
    <property type="match status" value="1"/>
</dbReference>
<name>A0A1R4JLB9_9MICC</name>
<evidence type="ECO:0000313" key="6">
    <source>
        <dbReference type="EMBL" id="SJN32818.1"/>
    </source>
</evidence>
<evidence type="ECO:0000256" key="5">
    <source>
        <dbReference type="ARBA" id="ARBA00023239"/>
    </source>
</evidence>
<comment type="similarity">
    <text evidence="2">Belongs to the pterin-4-alpha-carbinolamine dehydratase family.</text>
</comment>
<dbReference type="InterPro" id="IPR036428">
    <property type="entry name" value="PCD_sf"/>
</dbReference>
<dbReference type="OrthoDB" id="15077at2"/>
<dbReference type="Proteomes" id="UP000196230">
    <property type="component" value="Unassembled WGS sequence"/>
</dbReference>
<reference evidence="7 9" key="2">
    <citation type="submission" date="2019-03" db="EMBL/GenBank/DDBJ databases">
        <title>Reclassification of Micrococcus aloeverae and Micrococcus yunnanensis as later heterotypic synonyms of Micrococcus luteus.</title>
        <authorList>
            <person name="Huang C.-H."/>
        </authorList>
    </citation>
    <scope>NUCLEOTIDE SEQUENCE [LARGE SCALE GENOMIC DNA]</scope>
    <source>
        <strain evidence="7 9">BCRC 12151</strain>
    </source>
</reference>
<dbReference type="EC" id="4.2.1.96" evidence="3"/>
<comment type="catalytic activity">
    <reaction evidence="1">
        <text>(4aS,6R)-4a-hydroxy-L-erythro-5,6,7,8-tetrahydrobiopterin = (6R)-L-erythro-6,7-dihydrobiopterin + H2O</text>
        <dbReference type="Rhea" id="RHEA:11920"/>
        <dbReference type="ChEBI" id="CHEBI:15377"/>
        <dbReference type="ChEBI" id="CHEBI:15642"/>
        <dbReference type="ChEBI" id="CHEBI:43120"/>
        <dbReference type="EC" id="4.2.1.96"/>
    </reaction>
</comment>
<dbReference type="EMBL" id="SPKT01000010">
    <property type="protein sequence ID" value="TFH99225.1"/>
    <property type="molecule type" value="Genomic_DNA"/>
</dbReference>
<dbReference type="GO" id="GO:0006729">
    <property type="term" value="P:tetrahydrobiopterin biosynthetic process"/>
    <property type="evidence" value="ECO:0007669"/>
    <property type="project" value="InterPro"/>
</dbReference>
<gene>
    <name evidence="7" type="ORF">E4A49_06130</name>
    <name evidence="6" type="ORF">FM125_09255</name>
</gene>
<protein>
    <recommendedName>
        <fullName evidence="4">Putative pterin-4-alpha-carbinolamine dehydratase</fullName>
        <ecNumber evidence="3">4.2.1.96</ecNumber>
    </recommendedName>
</protein>
<proteinExistence type="inferred from homology"/>
<dbReference type="CDD" id="cd00488">
    <property type="entry name" value="PCD_DCoH"/>
    <property type="match status" value="1"/>
</dbReference>
<reference evidence="6 8" key="1">
    <citation type="submission" date="2017-02" db="EMBL/GenBank/DDBJ databases">
        <authorList>
            <person name="Peterson S.W."/>
        </authorList>
    </citation>
    <scope>NUCLEOTIDE SEQUENCE [LARGE SCALE GENOMIC DNA]</scope>
    <source>
        <strain evidence="6 8">2B3F</strain>
    </source>
</reference>
<dbReference type="EMBL" id="FUKP01000063">
    <property type="protein sequence ID" value="SJN32818.1"/>
    <property type="molecule type" value="Genomic_DNA"/>
</dbReference>
<evidence type="ECO:0000256" key="3">
    <source>
        <dbReference type="ARBA" id="ARBA00013252"/>
    </source>
</evidence>
<dbReference type="Proteomes" id="UP000297477">
    <property type="component" value="Unassembled WGS sequence"/>
</dbReference>
<evidence type="ECO:0000313" key="7">
    <source>
        <dbReference type="EMBL" id="TFH99225.1"/>
    </source>
</evidence>
<dbReference type="SUPFAM" id="SSF55248">
    <property type="entry name" value="PCD-like"/>
    <property type="match status" value="1"/>
</dbReference>
<dbReference type="PANTHER" id="PTHR12599:SF0">
    <property type="entry name" value="PTERIN-4-ALPHA-CARBINOLAMINE DEHYDRATASE"/>
    <property type="match status" value="1"/>
</dbReference>
<dbReference type="InterPro" id="IPR001533">
    <property type="entry name" value="Pterin_deHydtase"/>
</dbReference>
<keyword evidence="5 6" id="KW-0456">Lyase</keyword>
<organism evidence="6 8">
    <name type="scientific">Micrococcus lylae</name>
    <dbReference type="NCBI Taxonomy" id="1273"/>
    <lineage>
        <taxon>Bacteria</taxon>
        <taxon>Bacillati</taxon>
        <taxon>Actinomycetota</taxon>
        <taxon>Actinomycetes</taxon>
        <taxon>Micrococcales</taxon>
        <taxon>Micrococcaceae</taxon>
        <taxon>Micrococcus</taxon>
    </lineage>
</organism>
<sequence>MASMSENSAADLNALLSAPAKEVHAEDAVAAALSQDESLAGWTVREGRLHTACQTPDFASALMTVNQIAAAAEAADHHPDLEFGWGRVAVSLVSHDVSGLTSRDLRMARTVSQILAGEGLTAEDHA</sequence>
<dbReference type="GO" id="GO:0008124">
    <property type="term" value="F:4-alpha-hydroxytetrahydrobiopterin dehydratase activity"/>
    <property type="evidence" value="ECO:0007669"/>
    <property type="project" value="UniProtKB-EC"/>
</dbReference>
<evidence type="ECO:0000313" key="9">
    <source>
        <dbReference type="Proteomes" id="UP000297477"/>
    </source>
</evidence>
<dbReference type="PANTHER" id="PTHR12599">
    <property type="entry name" value="PTERIN-4-ALPHA-CARBINOLAMINE DEHYDRATASE"/>
    <property type="match status" value="1"/>
</dbReference>
<evidence type="ECO:0000313" key="8">
    <source>
        <dbReference type="Proteomes" id="UP000196230"/>
    </source>
</evidence>
<evidence type="ECO:0000256" key="1">
    <source>
        <dbReference type="ARBA" id="ARBA00001554"/>
    </source>
</evidence>
<dbReference type="AlphaFoldDB" id="A0A1R4JLB9"/>
<evidence type="ECO:0000256" key="2">
    <source>
        <dbReference type="ARBA" id="ARBA00006472"/>
    </source>
</evidence>
<dbReference type="Pfam" id="PF01329">
    <property type="entry name" value="Pterin_4a"/>
    <property type="match status" value="1"/>
</dbReference>
<keyword evidence="9" id="KW-1185">Reference proteome</keyword>
<evidence type="ECO:0000256" key="4">
    <source>
        <dbReference type="ARBA" id="ARBA00021735"/>
    </source>
</evidence>
<accession>A0A1R4JLB9</accession>